<gene>
    <name evidence="1" type="ORF">HMPREF9470_00732</name>
</gene>
<dbReference type="EMBL" id="ADLK01000089">
    <property type="protein sequence ID" value="KMW08319.1"/>
    <property type="molecule type" value="Genomic_DNA"/>
</dbReference>
<dbReference type="Proteomes" id="UP000037392">
    <property type="component" value="Unassembled WGS sequence"/>
</dbReference>
<organism evidence="1 2">
    <name type="scientific">[Clostridium] citroniae WAL-19142</name>
    <dbReference type="NCBI Taxonomy" id="742734"/>
    <lineage>
        <taxon>Bacteria</taxon>
        <taxon>Bacillati</taxon>
        <taxon>Bacillota</taxon>
        <taxon>Clostridia</taxon>
        <taxon>Lachnospirales</taxon>
        <taxon>Lachnospiraceae</taxon>
        <taxon>Enterocloster</taxon>
    </lineage>
</organism>
<name>A0A0J9B7F7_9FIRM</name>
<dbReference type="SUPFAM" id="SSF51445">
    <property type="entry name" value="(Trans)glycosidases"/>
    <property type="match status" value="1"/>
</dbReference>
<dbReference type="RefSeq" id="WP_048929197.1">
    <property type="nucleotide sequence ID" value="NZ_KQ235875.1"/>
</dbReference>
<dbReference type="AlphaFoldDB" id="A0A0J9B7F7"/>
<dbReference type="GeneID" id="93166302"/>
<sequence length="570" mass="66355">MDQAKADFEVRGLELHSLYAWDYPWVVKALDFIEKHGMNTLVLHRNDFVDLIVYPGAYFGYKEQEGDSSIFDIYSQIFRKLYQYTPTRRSCPYQRRSFLKRVLEEAGRRGIQVYIENKELYFPDIILEFYPHLVHDGHVCATDPFWQEFLGVKYREFFREFPQVAGIITSPATGESRVSIKSNRCTCDRCKSAAREDWYRMVLTSMYEPIRQAGRKLIVRDFVFDSASQKEISAVMEELPPDVIISLKNTPHDYYPTFPANPRIGHVGDHEQWIEFDTMGQYFGWGVGIADLTEDYRRRLSDARQKGASGAVFRLDWESLDGHSSFFTPNKINVYAGAALTRDLDTPDQEIYRRFLLEEGWSEDTGCISRQAKWFGNIMKKTWEITAGTVFVNDCVFSDSSVLPISLEHAVWLSEEKNSLKDWDPQKQDCVSPRRSSLEPAIREKEEAFKKISALCEEAGEYPEGLSQDKVKWFQERLALNARYVDMYRCGTEAILLTRYVTETEEQDKEFWQSALEGARQALLAVSRMKGEFTQLFRETDYEPHVIYTLLDPDRLDCLYRKLNARLPGD</sequence>
<dbReference type="Gene3D" id="3.20.20.80">
    <property type="entry name" value="Glycosidases"/>
    <property type="match status" value="1"/>
</dbReference>
<evidence type="ECO:0000313" key="1">
    <source>
        <dbReference type="EMBL" id="KMW08319.1"/>
    </source>
</evidence>
<accession>A0A0J9B7F7</accession>
<comment type="caution">
    <text evidence="1">The sequence shown here is derived from an EMBL/GenBank/DDBJ whole genome shotgun (WGS) entry which is preliminary data.</text>
</comment>
<protein>
    <submittedName>
        <fullName evidence="1">Uncharacterized protein</fullName>
    </submittedName>
</protein>
<proteinExistence type="predicted"/>
<reference evidence="1 2" key="1">
    <citation type="submission" date="2011-04" db="EMBL/GenBank/DDBJ databases">
        <title>The Genome Sequence of Clostridium citroniae WAL-19142.</title>
        <authorList>
            <consortium name="The Broad Institute Genome Sequencing Platform"/>
            <person name="Earl A."/>
            <person name="Ward D."/>
            <person name="Feldgarden M."/>
            <person name="Gevers D."/>
            <person name="Warren Y.A."/>
            <person name="Tyrrell K.L."/>
            <person name="Citron D.M."/>
            <person name="Goldstein E.J."/>
            <person name="Daigneault M."/>
            <person name="Allen-Vercoe E."/>
            <person name="Young S.K."/>
            <person name="Zeng Q."/>
            <person name="Gargeya S."/>
            <person name="Fitzgerald M."/>
            <person name="Haas B."/>
            <person name="Abouelleil A."/>
            <person name="Alvarado L."/>
            <person name="Arachchi H.M."/>
            <person name="Berlin A."/>
            <person name="Brown A."/>
            <person name="Chapman S.B."/>
            <person name="Chen Z."/>
            <person name="Dunbar C."/>
            <person name="Freedman E."/>
            <person name="Gearin G."/>
            <person name="Gellesch M."/>
            <person name="Goldberg J."/>
            <person name="Griggs A."/>
            <person name="Gujja S."/>
            <person name="Heilman E.R."/>
            <person name="Heiman D."/>
            <person name="Howarth C."/>
            <person name="Larson L."/>
            <person name="Lui A."/>
            <person name="MacDonald P.J."/>
            <person name="Mehta T."/>
            <person name="Montmayeur A."/>
            <person name="Murphy C."/>
            <person name="Neiman D."/>
            <person name="Pearson M."/>
            <person name="Priest M."/>
            <person name="Roberts A."/>
            <person name="Saif S."/>
            <person name="Shea T."/>
            <person name="Shenoy N."/>
            <person name="Sisk P."/>
            <person name="Stolte C."/>
            <person name="Sykes S."/>
            <person name="White J."/>
            <person name="Yandava C."/>
            <person name="Wortman J."/>
            <person name="Nusbaum C."/>
            <person name="Birren B."/>
        </authorList>
    </citation>
    <scope>NUCLEOTIDE SEQUENCE [LARGE SCALE GENOMIC DNA]</scope>
    <source>
        <strain evidence="1 2">WAL-19142</strain>
    </source>
</reference>
<dbReference type="PATRIC" id="fig|742734.4.peg.782"/>
<evidence type="ECO:0000313" key="2">
    <source>
        <dbReference type="Proteomes" id="UP000037392"/>
    </source>
</evidence>
<dbReference type="InterPro" id="IPR017853">
    <property type="entry name" value="GH"/>
</dbReference>
<dbReference type="OrthoDB" id="3649383at2"/>